<dbReference type="EMBL" id="KU900132">
    <property type="protein sequence ID" value="AMY57717.1"/>
    <property type="molecule type" value="Genomic_DNA"/>
</dbReference>
<dbReference type="EMBL" id="KU900135">
    <property type="protein sequence ID" value="AMY57720.1"/>
    <property type="molecule type" value="Genomic_DNA"/>
</dbReference>
<dbReference type="EMBL" id="KU900137">
    <property type="protein sequence ID" value="AMY57722.1"/>
    <property type="molecule type" value="Genomic_DNA"/>
</dbReference>
<sequence length="113" mass="13639">MQLNIYLQSSNNITLFNYKNKIENVFKNYNIHYTIISLPTKTKHYSILRSPHVYKKSIETFEEKIYKVNFKINNLNFTQFNKIFYILKFIKNNIPLNINITFKLINNVKTIIL</sequence>
<keyword evidence="7" id="KW-0496">Mitochondrion</keyword>
<evidence type="ECO:0000313" key="11">
    <source>
        <dbReference type="EMBL" id="AMY57722.1"/>
    </source>
</evidence>
<dbReference type="GO" id="GO:0005840">
    <property type="term" value="C:ribosome"/>
    <property type="evidence" value="ECO:0007669"/>
    <property type="project" value="UniProtKB-KW"/>
</dbReference>
<dbReference type="GO" id="GO:0003735">
    <property type="term" value="F:structural constituent of ribosome"/>
    <property type="evidence" value="ECO:0007669"/>
    <property type="project" value="InterPro"/>
</dbReference>
<evidence type="ECO:0000313" key="5">
    <source>
        <dbReference type="EMBL" id="AMY57716.1"/>
    </source>
</evidence>
<evidence type="ECO:0000313" key="9">
    <source>
        <dbReference type="EMBL" id="AMY57720.1"/>
    </source>
</evidence>
<gene>
    <name evidence="7" type="primary">rps10</name>
</gene>
<protein>
    <submittedName>
        <fullName evidence="7">Ribosomal protein S10</fullName>
    </submittedName>
</protein>
<dbReference type="SMART" id="SM01403">
    <property type="entry name" value="Ribosomal_S10"/>
    <property type="match status" value="1"/>
</dbReference>
<name>A0A159YJJ0_9STRA</name>
<comment type="similarity">
    <text evidence="1">Belongs to the universal ribosomal protein uS10 family.</text>
</comment>
<reference evidence="7" key="1">
    <citation type="journal article" date="2016" name="Genome Biol. Evol.">
        <title>Blastocystis mitochondrial genomes appear to show multiple independent gains and losses of start and stop codons.</title>
        <authorList>
            <person name="Jacob A.S."/>
            <person name="Andersen L.O."/>
            <person name="Pavinski Bitar P."/>
            <person name="Richards V.P."/>
            <person name="Shah S."/>
            <person name="Stanhope M.J."/>
            <person name="Stensvold C.R."/>
            <person name="Clark C.G."/>
        </authorList>
    </citation>
    <scope>NUCLEOTIDE SEQUENCE</scope>
    <source>
        <strain evidence="5">MR14</strain>
        <strain evidence="6">MR15</strain>
        <strain evidence="7">MR24</strain>
        <strain evidence="8">MR25</strain>
        <strain evidence="9">MR46</strain>
        <strain evidence="10">SK76</strain>
        <strain evidence="11">SK95</strain>
    </source>
</reference>
<geneLocation type="mitochondrion" evidence="7"/>
<dbReference type="SUPFAM" id="SSF54999">
    <property type="entry name" value="Ribosomal protein S10"/>
    <property type="match status" value="1"/>
</dbReference>
<dbReference type="GO" id="GO:1990904">
    <property type="term" value="C:ribonucleoprotein complex"/>
    <property type="evidence" value="ECO:0007669"/>
    <property type="project" value="UniProtKB-KW"/>
</dbReference>
<dbReference type="PRINTS" id="PR00971">
    <property type="entry name" value="RIBOSOMALS10"/>
</dbReference>
<evidence type="ECO:0000313" key="7">
    <source>
        <dbReference type="EMBL" id="AMY57718.1"/>
    </source>
</evidence>
<evidence type="ECO:0000256" key="2">
    <source>
        <dbReference type="ARBA" id="ARBA00022980"/>
    </source>
</evidence>
<dbReference type="EMBL" id="KU900131">
    <property type="protein sequence ID" value="AMY57716.1"/>
    <property type="molecule type" value="Genomic_DNA"/>
</dbReference>
<evidence type="ECO:0000313" key="6">
    <source>
        <dbReference type="EMBL" id="AMY57717.1"/>
    </source>
</evidence>
<evidence type="ECO:0000313" key="10">
    <source>
        <dbReference type="EMBL" id="AMY57721.1"/>
    </source>
</evidence>
<evidence type="ECO:0000313" key="8">
    <source>
        <dbReference type="EMBL" id="AMY57719.1"/>
    </source>
</evidence>
<dbReference type="Gene3D" id="3.30.70.600">
    <property type="entry name" value="Ribosomal protein S10 domain"/>
    <property type="match status" value="1"/>
</dbReference>
<evidence type="ECO:0000259" key="4">
    <source>
        <dbReference type="SMART" id="SM01403"/>
    </source>
</evidence>
<evidence type="ECO:0000256" key="3">
    <source>
        <dbReference type="ARBA" id="ARBA00023274"/>
    </source>
</evidence>
<dbReference type="GO" id="GO:0006412">
    <property type="term" value="P:translation"/>
    <property type="evidence" value="ECO:0007669"/>
    <property type="project" value="InterPro"/>
</dbReference>
<dbReference type="Pfam" id="PF00338">
    <property type="entry name" value="Ribosomal_S10"/>
    <property type="match status" value="1"/>
</dbReference>
<keyword evidence="2 7" id="KW-0689">Ribosomal protein</keyword>
<dbReference type="InterPro" id="IPR027486">
    <property type="entry name" value="Ribosomal_uS10_dom"/>
</dbReference>
<dbReference type="AlphaFoldDB" id="A0A159YJJ0"/>
<dbReference type="EMBL" id="KU900134">
    <property type="protein sequence ID" value="AMY57719.1"/>
    <property type="molecule type" value="Genomic_DNA"/>
</dbReference>
<keyword evidence="3" id="KW-0687">Ribonucleoprotein</keyword>
<accession>A0A159YJJ0</accession>
<evidence type="ECO:0000256" key="1">
    <source>
        <dbReference type="ARBA" id="ARBA00007102"/>
    </source>
</evidence>
<dbReference type="InterPro" id="IPR036838">
    <property type="entry name" value="Ribosomal_uS10_dom_sf"/>
</dbReference>
<dbReference type="EMBL" id="KU900136">
    <property type="protein sequence ID" value="AMY57721.1"/>
    <property type="molecule type" value="Genomic_DNA"/>
</dbReference>
<feature type="domain" description="Small ribosomal subunit protein uS10" evidence="4">
    <location>
        <begin position="4"/>
        <end position="103"/>
    </location>
</feature>
<organism evidence="7">
    <name type="scientific">Blastocystis sp. subtype 1</name>
    <dbReference type="NCBI Taxonomy" id="944036"/>
    <lineage>
        <taxon>Eukaryota</taxon>
        <taxon>Sar</taxon>
        <taxon>Stramenopiles</taxon>
        <taxon>Bigyra</taxon>
        <taxon>Opalozoa</taxon>
        <taxon>Opalinata</taxon>
        <taxon>Blastocystidae</taxon>
        <taxon>Blastocystis</taxon>
    </lineage>
</organism>
<dbReference type="InterPro" id="IPR001848">
    <property type="entry name" value="Ribosomal_uS10"/>
</dbReference>
<proteinExistence type="inferred from homology"/>
<dbReference type="EMBL" id="KU900133">
    <property type="protein sequence ID" value="AMY57718.1"/>
    <property type="molecule type" value="Genomic_DNA"/>
</dbReference>